<evidence type="ECO:0000259" key="8">
    <source>
        <dbReference type="PROSITE" id="PS50111"/>
    </source>
</evidence>
<dbReference type="PROSITE" id="PS50111">
    <property type="entry name" value="CHEMOTAXIS_TRANSDUC_2"/>
    <property type="match status" value="1"/>
</dbReference>
<feature type="domain" description="Methyl-accepting transducer" evidence="8">
    <location>
        <begin position="263"/>
        <end position="499"/>
    </location>
</feature>
<dbReference type="Gene3D" id="6.10.340.10">
    <property type="match status" value="1"/>
</dbReference>
<dbReference type="Pfam" id="PF00015">
    <property type="entry name" value="MCPsignal"/>
    <property type="match status" value="1"/>
</dbReference>
<keyword evidence="2" id="KW-1003">Cell membrane</keyword>
<dbReference type="EMBL" id="CP015108">
    <property type="protein sequence ID" value="ARF13401.1"/>
    <property type="molecule type" value="Genomic_DNA"/>
</dbReference>
<accession>A0ABN4YNK3</accession>
<dbReference type="CDD" id="cd06225">
    <property type="entry name" value="HAMP"/>
    <property type="match status" value="1"/>
</dbReference>
<evidence type="ECO:0000256" key="6">
    <source>
        <dbReference type="PROSITE-ProRule" id="PRU00284"/>
    </source>
</evidence>
<evidence type="ECO:0000256" key="4">
    <source>
        <dbReference type="ARBA" id="ARBA00023224"/>
    </source>
</evidence>
<dbReference type="Proteomes" id="UP000192486">
    <property type="component" value="Chromosome"/>
</dbReference>
<dbReference type="PANTHER" id="PTHR32089:SF112">
    <property type="entry name" value="LYSOZYME-LIKE PROTEIN-RELATED"/>
    <property type="match status" value="1"/>
</dbReference>
<proteinExistence type="inferred from homology"/>
<dbReference type="Gene3D" id="1.10.287.950">
    <property type="entry name" value="Methyl-accepting chemotaxis protein"/>
    <property type="match status" value="1"/>
</dbReference>
<keyword evidence="3 7" id="KW-0472">Membrane</keyword>
<sequence length="549" mass="59974">MSLVIIIIVIGLIRFLALKSVNEKYSFLINDRMHKVILLEEQQSDQHNLAKNIRGFMLYGSESYINELEETQSRIEGRLNELEQIINNDTMQTALGSIREASVEYDKVLLSIIEEKRAGNDDQALVIGTNGAGYQQTITDNINQMTDYQRQQQEELEKEVASYTNSATLLMVILIALGVIGSVVITTIISRLISRPVGQMTNALAAVSGGNFTIEEVNIKNSDEIGDMSITLNKMVTDLRGIIDRAKNSALHLAAQSEELSASAEESLAASEMVAEITEKNLQTSEMQANIVNQSTVSMEEMITAIDVITQDNEGMLNSSEDVARLVREGSALMKETTNQMTNISETIGESVETINKMSKHTESIRGVTSMIAAIAEQTNLLALNAAIEAARAGEHGKGFAVVAEEVRNLAEQSKRSTQEIGRMIDTIIHDVETVVTSTDEGRKCVSEGLLSTEKTNAIFMDIEHATSDVSEKVSTVSAAIEQIRAMTDEVTDGAKRVEELAIQAANEAQSTSAATEEQLAANEEITSSSQTLAQLAEQLQNDMARFKV</sequence>
<dbReference type="InterPro" id="IPR004089">
    <property type="entry name" value="MCPsignal_dom"/>
</dbReference>
<dbReference type="PROSITE" id="PS50885">
    <property type="entry name" value="HAMP"/>
    <property type="match status" value="1"/>
</dbReference>
<dbReference type="Pfam" id="PF00672">
    <property type="entry name" value="HAMP"/>
    <property type="match status" value="1"/>
</dbReference>
<keyword evidence="4 6" id="KW-0807">Transducer</keyword>
<evidence type="ECO:0000259" key="9">
    <source>
        <dbReference type="PROSITE" id="PS50885"/>
    </source>
</evidence>
<evidence type="ECO:0000256" key="2">
    <source>
        <dbReference type="ARBA" id="ARBA00022475"/>
    </source>
</evidence>
<dbReference type="PANTHER" id="PTHR32089">
    <property type="entry name" value="METHYL-ACCEPTING CHEMOTAXIS PROTEIN MCPB"/>
    <property type="match status" value="1"/>
</dbReference>
<organism evidence="10 11">
    <name type="scientific">Sporosarcina ureae</name>
    <dbReference type="NCBI Taxonomy" id="1571"/>
    <lineage>
        <taxon>Bacteria</taxon>
        <taxon>Bacillati</taxon>
        <taxon>Bacillota</taxon>
        <taxon>Bacilli</taxon>
        <taxon>Bacillales</taxon>
        <taxon>Caryophanaceae</taxon>
        <taxon>Sporosarcina</taxon>
    </lineage>
</organism>
<feature type="transmembrane region" description="Helical" evidence="7">
    <location>
        <begin position="169"/>
        <end position="190"/>
    </location>
</feature>
<keyword evidence="11" id="KW-1185">Reference proteome</keyword>
<dbReference type="SUPFAM" id="SSF58104">
    <property type="entry name" value="Methyl-accepting chemotaxis protein (MCP) signaling domain"/>
    <property type="match status" value="1"/>
</dbReference>
<evidence type="ECO:0000256" key="1">
    <source>
        <dbReference type="ARBA" id="ARBA00004236"/>
    </source>
</evidence>
<evidence type="ECO:0000256" key="5">
    <source>
        <dbReference type="ARBA" id="ARBA00029447"/>
    </source>
</evidence>
<dbReference type="SMART" id="SM00304">
    <property type="entry name" value="HAMP"/>
    <property type="match status" value="1"/>
</dbReference>
<evidence type="ECO:0000313" key="10">
    <source>
        <dbReference type="EMBL" id="ARF13401.1"/>
    </source>
</evidence>
<dbReference type="Pfam" id="PF12729">
    <property type="entry name" value="4HB_MCP_1"/>
    <property type="match status" value="1"/>
</dbReference>
<comment type="subcellular location">
    <subcellularLocation>
        <location evidence="1">Cell membrane</location>
    </subcellularLocation>
</comment>
<feature type="domain" description="HAMP" evidence="9">
    <location>
        <begin position="191"/>
        <end position="244"/>
    </location>
</feature>
<dbReference type="InterPro" id="IPR024478">
    <property type="entry name" value="HlyB_4HB_MCP"/>
</dbReference>
<evidence type="ECO:0000256" key="3">
    <source>
        <dbReference type="ARBA" id="ARBA00023136"/>
    </source>
</evidence>
<protein>
    <recommendedName>
        <fullName evidence="12">Methyl-accepting chemotaxis protein</fullName>
    </recommendedName>
</protein>
<evidence type="ECO:0008006" key="12">
    <source>
        <dbReference type="Google" id="ProtNLM"/>
    </source>
</evidence>
<gene>
    <name evidence="10" type="ORF">SporoS204_03910</name>
</gene>
<dbReference type="SMART" id="SM00283">
    <property type="entry name" value="MA"/>
    <property type="match status" value="1"/>
</dbReference>
<comment type="similarity">
    <text evidence="5">Belongs to the methyl-accepting chemotaxis (MCP) protein family.</text>
</comment>
<name>A0ABN4YNK3_SPOUR</name>
<reference evidence="10 11" key="1">
    <citation type="submission" date="2016-04" db="EMBL/GenBank/DDBJ databases">
        <title>Comparative Genomics and Epigenetics of Sporosarcina ureae.</title>
        <authorList>
            <person name="Oliver A.S."/>
            <person name="Cooper K.K."/>
        </authorList>
    </citation>
    <scope>NUCLEOTIDE SEQUENCE [LARGE SCALE GENOMIC DNA]</scope>
    <source>
        <strain evidence="10 11">S204</strain>
    </source>
</reference>
<evidence type="ECO:0000256" key="7">
    <source>
        <dbReference type="SAM" id="Phobius"/>
    </source>
</evidence>
<evidence type="ECO:0000313" key="11">
    <source>
        <dbReference type="Proteomes" id="UP000192486"/>
    </source>
</evidence>
<dbReference type="InterPro" id="IPR003660">
    <property type="entry name" value="HAMP_dom"/>
</dbReference>
<keyword evidence="7" id="KW-0812">Transmembrane</keyword>
<keyword evidence="7" id="KW-1133">Transmembrane helix</keyword>